<dbReference type="GO" id="GO:0000155">
    <property type="term" value="F:phosphorelay sensor kinase activity"/>
    <property type="evidence" value="ECO:0007669"/>
    <property type="project" value="InterPro"/>
</dbReference>
<protein>
    <recommendedName>
        <fullName evidence="3">histidine kinase</fullName>
        <ecNumber evidence="3">2.7.13.3</ecNumber>
    </recommendedName>
</protein>
<dbReference type="STRING" id="83765.SAMN05660284_02582"/>
<dbReference type="InterPro" id="IPR036097">
    <property type="entry name" value="HisK_dim/P_sf"/>
</dbReference>
<dbReference type="PANTHER" id="PTHR42878">
    <property type="entry name" value="TWO-COMPONENT HISTIDINE KINASE"/>
    <property type="match status" value="1"/>
</dbReference>
<dbReference type="InterPro" id="IPR035965">
    <property type="entry name" value="PAS-like_dom_sf"/>
</dbReference>
<sequence length="586" mass="63645">MTSARDRFILFCVVAYAVLASLWIFMSDRLLAMFADVQSIVWLSTAKGVFFVAASAATFFLALRAVPTGDGDGDSARLLEALSSGVSPGRLPVWLSYSFAVLMTLAMLALRESISAGIGGRSLLILFMFPITFSALLGGLGPGLVSTALAGLGVAYFSLPPRGSFHIAASYDLLQWSFLLINGLAVSILSAMLRRSLARAETNRRLLDVVISGTEDAVFVKDARGRYLLVNDAAAGFVGKTQSEIIGHDDRALFPAESAAYLRAMDQTVMSAGHTQTHEEQLTTQDGKSLVFLVTKGPVFDEKGQVAGLFGISREITARKQAEDEIRRLNAELEQRVAERTAELNAANLELEDLAYALAHNLRAPLRAIDGFAHLLTEEHAGQLDAEARSCLMQITLANRNMGALIDGILALLRCSRGELLRQSVDISQLAEKRFDDLARIEPQRQIDAEIAPGLAVAGDRTMLEIAMNQLVDNAWKFTRGREHAVIRVYRGEVDGHPAICVADNGAGFDMAHVERLYQPFYRLHRQDEFPGIGIGLATVRRIIHRHGGNIRAEGVPGSGAIFCFSLPSVMSGVEDSHEEKKHPAG</sequence>
<dbReference type="InterPro" id="IPR000014">
    <property type="entry name" value="PAS"/>
</dbReference>
<keyword evidence="5" id="KW-0808">Transferase</keyword>
<dbReference type="Gene3D" id="1.10.287.130">
    <property type="match status" value="1"/>
</dbReference>
<dbReference type="InterPro" id="IPR003661">
    <property type="entry name" value="HisK_dim/P_dom"/>
</dbReference>
<evidence type="ECO:0000256" key="13">
    <source>
        <dbReference type="SAM" id="Coils"/>
    </source>
</evidence>
<dbReference type="PANTHER" id="PTHR42878:SF15">
    <property type="entry name" value="BACTERIOPHYTOCHROME"/>
    <property type="match status" value="1"/>
</dbReference>
<feature type="transmembrane region" description="Helical" evidence="14">
    <location>
        <begin position="6"/>
        <end position="27"/>
    </location>
</feature>
<dbReference type="Gene3D" id="3.30.450.20">
    <property type="entry name" value="PAS domain"/>
    <property type="match status" value="1"/>
</dbReference>
<dbReference type="SMART" id="SM00388">
    <property type="entry name" value="HisKA"/>
    <property type="match status" value="1"/>
</dbReference>
<evidence type="ECO:0000256" key="1">
    <source>
        <dbReference type="ARBA" id="ARBA00000085"/>
    </source>
</evidence>
<dbReference type="Pfam" id="PF00512">
    <property type="entry name" value="HisKA"/>
    <property type="match status" value="1"/>
</dbReference>
<dbReference type="SUPFAM" id="SSF55874">
    <property type="entry name" value="ATPase domain of HSP90 chaperone/DNA topoisomerase II/histidine kinase"/>
    <property type="match status" value="1"/>
</dbReference>
<dbReference type="GO" id="GO:0005886">
    <property type="term" value="C:plasma membrane"/>
    <property type="evidence" value="ECO:0007669"/>
    <property type="project" value="UniProtKB-SubCell"/>
</dbReference>
<dbReference type="Pfam" id="PF08448">
    <property type="entry name" value="PAS_4"/>
    <property type="match status" value="1"/>
</dbReference>
<evidence type="ECO:0000256" key="4">
    <source>
        <dbReference type="ARBA" id="ARBA00022553"/>
    </source>
</evidence>
<evidence type="ECO:0000256" key="7">
    <source>
        <dbReference type="ARBA" id="ARBA00022741"/>
    </source>
</evidence>
<evidence type="ECO:0000256" key="9">
    <source>
        <dbReference type="ARBA" id="ARBA00022840"/>
    </source>
</evidence>
<dbReference type="SUPFAM" id="SSF55785">
    <property type="entry name" value="PYP-like sensor domain (PAS domain)"/>
    <property type="match status" value="1"/>
</dbReference>
<name>A0A1I5D722_9NEIS</name>
<keyword evidence="8" id="KW-0418">Kinase</keyword>
<feature type="domain" description="PAS" evidence="16">
    <location>
        <begin position="203"/>
        <end position="273"/>
    </location>
</feature>
<dbReference type="InterPro" id="IPR013656">
    <property type="entry name" value="PAS_4"/>
</dbReference>
<dbReference type="GO" id="GO:0030295">
    <property type="term" value="F:protein kinase activator activity"/>
    <property type="evidence" value="ECO:0007669"/>
    <property type="project" value="TreeGrafter"/>
</dbReference>
<dbReference type="SMART" id="SM00091">
    <property type="entry name" value="PAS"/>
    <property type="match status" value="1"/>
</dbReference>
<proteinExistence type="predicted"/>
<dbReference type="SMART" id="SM00387">
    <property type="entry name" value="HATPase_c"/>
    <property type="match status" value="1"/>
</dbReference>
<evidence type="ECO:0000256" key="2">
    <source>
        <dbReference type="ARBA" id="ARBA00004429"/>
    </source>
</evidence>
<keyword evidence="4" id="KW-0597">Phosphoprotein</keyword>
<evidence type="ECO:0000256" key="6">
    <source>
        <dbReference type="ARBA" id="ARBA00022692"/>
    </source>
</evidence>
<feature type="transmembrane region" description="Helical" evidence="14">
    <location>
        <begin position="173"/>
        <end position="193"/>
    </location>
</feature>
<evidence type="ECO:0000259" key="15">
    <source>
        <dbReference type="PROSITE" id="PS50109"/>
    </source>
</evidence>
<evidence type="ECO:0000256" key="12">
    <source>
        <dbReference type="ARBA" id="ARBA00023136"/>
    </source>
</evidence>
<keyword evidence="19" id="KW-1185">Reference proteome</keyword>
<evidence type="ECO:0000256" key="14">
    <source>
        <dbReference type="SAM" id="Phobius"/>
    </source>
</evidence>
<dbReference type="GO" id="GO:0000156">
    <property type="term" value="F:phosphorelay response regulator activity"/>
    <property type="evidence" value="ECO:0007669"/>
    <property type="project" value="TreeGrafter"/>
</dbReference>
<keyword evidence="7" id="KW-0547">Nucleotide-binding</keyword>
<feature type="transmembrane region" description="Helical" evidence="14">
    <location>
        <begin position="122"/>
        <end position="153"/>
    </location>
</feature>
<keyword evidence="9" id="KW-0067">ATP-binding</keyword>
<dbReference type="PROSITE" id="PS50109">
    <property type="entry name" value="HIS_KIN"/>
    <property type="match status" value="1"/>
</dbReference>
<dbReference type="EMBL" id="FOVE01000023">
    <property type="protein sequence ID" value="SFN94631.1"/>
    <property type="molecule type" value="Genomic_DNA"/>
</dbReference>
<dbReference type="PROSITE" id="PS50112">
    <property type="entry name" value="PAS"/>
    <property type="match status" value="1"/>
</dbReference>
<evidence type="ECO:0000313" key="19">
    <source>
        <dbReference type="Proteomes" id="UP000242869"/>
    </source>
</evidence>
<evidence type="ECO:0000259" key="17">
    <source>
        <dbReference type="PROSITE" id="PS50113"/>
    </source>
</evidence>
<feature type="transmembrane region" description="Helical" evidence="14">
    <location>
        <begin position="91"/>
        <end position="110"/>
    </location>
</feature>
<dbReference type="NCBIfam" id="TIGR00229">
    <property type="entry name" value="sensory_box"/>
    <property type="match status" value="1"/>
</dbReference>
<dbReference type="InterPro" id="IPR005467">
    <property type="entry name" value="His_kinase_dom"/>
</dbReference>
<evidence type="ECO:0000256" key="10">
    <source>
        <dbReference type="ARBA" id="ARBA00022989"/>
    </source>
</evidence>
<dbReference type="InterPro" id="IPR036890">
    <property type="entry name" value="HATPase_C_sf"/>
</dbReference>
<keyword evidence="11" id="KW-0902">Two-component regulatory system</keyword>
<dbReference type="InterPro" id="IPR050351">
    <property type="entry name" value="BphY/WalK/GraS-like"/>
</dbReference>
<dbReference type="InterPro" id="IPR004358">
    <property type="entry name" value="Sig_transdc_His_kin-like_C"/>
</dbReference>
<dbReference type="AlphaFoldDB" id="A0A1I5D722"/>
<keyword evidence="10 14" id="KW-1133">Transmembrane helix</keyword>
<reference evidence="19" key="1">
    <citation type="submission" date="2016-10" db="EMBL/GenBank/DDBJ databases">
        <authorList>
            <person name="Varghese N."/>
            <person name="Submissions S."/>
        </authorList>
    </citation>
    <scope>NUCLEOTIDE SEQUENCE [LARGE SCALE GENOMIC DNA]</scope>
    <source>
        <strain evidence="19">DSM 6150</strain>
    </source>
</reference>
<feature type="domain" description="PAC" evidence="17">
    <location>
        <begin position="276"/>
        <end position="328"/>
    </location>
</feature>
<evidence type="ECO:0000256" key="3">
    <source>
        <dbReference type="ARBA" id="ARBA00012438"/>
    </source>
</evidence>
<evidence type="ECO:0000313" key="18">
    <source>
        <dbReference type="EMBL" id="SFN94631.1"/>
    </source>
</evidence>
<feature type="domain" description="Histidine kinase" evidence="15">
    <location>
        <begin position="357"/>
        <end position="571"/>
    </location>
</feature>
<dbReference type="InterPro" id="IPR038318">
    <property type="entry name" value="KdpD_sf"/>
</dbReference>
<dbReference type="Pfam" id="PF02518">
    <property type="entry name" value="HATPase_c"/>
    <property type="match status" value="1"/>
</dbReference>
<comment type="subcellular location">
    <subcellularLocation>
        <location evidence="2">Cell inner membrane</location>
        <topology evidence="2">Multi-pass membrane protein</topology>
    </subcellularLocation>
</comment>
<dbReference type="GO" id="GO:0007234">
    <property type="term" value="P:osmosensory signaling via phosphorelay pathway"/>
    <property type="evidence" value="ECO:0007669"/>
    <property type="project" value="TreeGrafter"/>
</dbReference>
<dbReference type="PROSITE" id="PS50113">
    <property type="entry name" value="PAC"/>
    <property type="match status" value="1"/>
</dbReference>
<dbReference type="Gene3D" id="1.20.120.620">
    <property type="entry name" value="Backbone structure of the membrane domain of e. Coli histidine kinase receptor kdpd"/>
    <property type="match status" value="1"/>
</dbReference>
<evidence type="ECO:0000256" key="11">
    <source>
        <dbReference type="ARBA" id="ARBA00023012"/>
    </source>
</evidence>
<dbReference type="OrthoDB" id="9808408at2"/>
<feature type="transmembrane region" description="Helical" evidence="14">
    <location>
        <begin position="39"/>
        <end position="63"/>
    </location>
</feature>
<dbReference type="FunFam" id="3.30.565.10:FF:000006">
    <property type="entry name" value="Sensor histidine kinase WalK"/>
    <property type="match status" value="1"/>
</dbReference>
<evidence type="ECO:0000256" key="8">
    <source>
        <dbReference type="ARBA" id="ARBA00022777"/>
    </source>
</evidence>
<dbReference type="EC" id="2.7.13.3" evidence="3"/>
<dbReference type="GO" id="GO:0005524">
    <property type="term" value="F:ATP binding"/>
    <property type="evidence" value="ECO:0007669"/>
    <property type="project" value="UniProtKB-KW"/>
</dbReference>
<accession>A0A1I5D722</accession>
<dbReference type="InterPro" id="IPR000700">
    <property type="entry name" value="PAS-assoc_C"/>
</dbReference>
<gene>
    <name evidence="18" type="ORF">SAMN05660284_02582</name>
</gene>
<evidence type="ECO:0000256" key="5">
    <source>
        <dbReference type="ARBA" id="ARBA00022679"/>
    </source>
</evidence>
<organism evidence="18 19">
    <name type="scientific">Formivibrio citricus</name>
    <dbReference type="NCBI Taxonomy" id="83765"/>
    <lineage>
        <taxon>Bacteria</taxon>
        <taxon>Pseudomonadati</taxon>
        <taxon>Pseudomonadota</taxon>
        <taxon>Betaproteobacteria</taxon>
        <taxon>Neisseriales</taxon>
        <taxon>Chitinibacteraceae</taxon>
        <taxon>Formivibrio</taxon>
    </lineage>
</organism>
<keyword evidence="6 14" id="KW-0812">Transmembrane</keyword>
<feature type="coiled-coil region" evidence="13">
    <location>
        <begin position="312"/>
        <end position="350"/>
    </location>
</feature>
<dbReference type="InterPro" id="IPR025201">
    <property type="entry name" value="KdpD_TM"/>
</dbReference>
<dbReference type="PRINTS" id="PR00344">
    <property type="entry name" value="BCTRLSENSOR"/>
</dbReference>
<dbReference type="CDD" id="cd00082">
    <property type="entry name" value="HisKA"/>
    <property type="match status" value="1"/>
</dbReference>
<dbReference type="CDD" id="cd00130">
    <property type="entry name" value="PAS"/>
    <property type="match status" value="1"/>
</dbReference>
<evidence type="ECO:0000259" key="16">
    <source>
        <dbReference type="PROSITE" id="PS50112"/>
    </source>
</evidence>
<dbReference type="Pfam" id="PF13493">
    <property type="entry name" value="DUF4118"/>
    <property type="match status" value="1"/>
</dbReference>
<dbReference type="Gene3D" id="3.30.565.10">
    <property type="entry name" value="Histidine kinase-like ATPase, C-terminal domain"/>
    <property type="match status" value="1"/>
</dbReference>
<keyword evidence="12 14" id="KW-0472">Membrane</keyword>
<dbReference type="SUPFAM" id="SSF47384">
    <property type="entry name" value="Homodimeric domain of signal transducing histidine kinase"/>
    <property type="match status" value="1"/>
</dbReference>
<dbReference type="RefSeq" id="WP_091197471.1">
    <property type="nucleotide sequence ID" value="NZ_FOVE01000023.1"/>
</dbReference>
<comment type="catalytic activity">
    <reaction evidence="1">
        <text>ATP + protein L-histidine = ADP + protein N-phospho-L-histidine.</text>
        <dbReference type="EC" id="2.7.13.3"/>
    </reaction>
</comment>
<dbReference type="Proteomes" id="UP000242869">
    <property type="component" value="Unassembled WGS sequence"/>
</dbReference>
<dbReference type="InterPro" id="IPR003594">
    <property type="entry name" value="HATPase_dom"/>
</dbReference>
<keyword evidence="13" id="KW-0175">Coiled coil</keyword>